<reference evidence="5 6" key="1">
    <citation type="journal article" date="2015" name="Fungal Genet. Biol.">
        <title>Evolution of novel wood decay mechanisms in Agaricales revealed by the genome sequences of Fistulina hepatica and Cylindrobasidium torrendii.</title>
        <authorList>
            <person name="Floudas D."/>
            <person name="Held B.W."/>
            <person name="Riley R."/>
            <person name="Nagy L.G."/>
            <person name="Koehler G."/>
            <person name="Ransdell A.S."/>
            <person name="Younus H."/>
            <person name="Chow J."/>
            <person name="Chiniquy J."/>
            <person name="Lipzen A."/>
            <person name="Tritt A."/>
            <person name="Sun H."/>
            <person name="Haridas S."/>
            <person name="LaButti K."/>
            <person name="Ohm R.A."/>
            <person name="Kues U."/>
            <person name="Blanchette R.A."/>
            <person name="Grigoriev I.V."/>
            <person name="Minto R.E."/>
            <person name="Hibbett D.S."/>
        </authorList>
    </citation>
    <scope>NUCLEOTIDE SEQUENCE [LARGE SCALE GENOMIC DNA]</scope>
    <source>
        <strain evidence="5 6">FP15055 ss-10</strain>
    </source>
</reference>
<dbReference type="PANTHER" id="PTHR24166:SF48">
    <property type="entry name" value="PROTEIN VAPYRIN"/>
    <property type="match status" value="1"/>
</dbReference>
<evidence type="ECO:0000313" key="5">
    <source>
        <dbReference type="EMBL" id="KIY67850.1"/>
    </source>
</evidence>
<feature type="repeat" description="ANK" evidence="3">
    <location>
        <begin position="66"/>
        <end position="87"/>
    </location>
</feature>
<sequence>SSSMHIAATNGHTEIVRMLLGDSRTSVNDTDRDGLTALQCAVDQWHLQCVEILLQHNADVNRAYPDGSTPLHRAAGSGRPELVSLLL</sequence>
<evidence type="ECO:0000313" key="6">
    <source>
        <dbReference type="Proteomes" id="UP000054007"/>
    </source>
</evidence>
<protein>
    <submittedName>
        <fullName evidence="5">Ankyrin</fullName>
    </submittedName>
</protein>
<organism evidence="5 6">
    <name type="scientific">Cylindrobasidium torrendii FP15055 ss-10</name>
    <dbReference type="NCBI Taxonomy" id="1314674"/>
    <lineage>
        <taxon>Eukaryota</taxon>
        <taxon>Fungi</taxon>
        <taxon>Dikarya</taxon>
        <taxon>Basidiomycota</taxon>
        <taxon>Agaricomycotina</taxon>
        <taxon>Agaricomycetes</taxon>
        <taxon>Agaricomycetidae</taxon>
        <taxon>Agaricales</taxon>
        <taxon>Marasmiineae</taxon>
        <taxon>Physalacriaceae</taxon>
        <taxon>Cylindrobasidium</taxon>
    </lineage>
</organism>
<feature type="non-terminal residue" evidence="5">
    <location>
        <position position="1"/>
    </location>
</feature>
<dbReference type="PROSITE" id="PS50297">
    <property type="entry name" value="ANK_REP_REGION"/>
    <property type="match status" value="3"/>
</dbReference>
<dbReference type="SMART" id="SM00248">
    <property type="entry name" value="ANK"/>
    <property type="match status" value="2"/>
</dbReference>
<evidence type="ECO:0000256" key="2">
    <source>
        <dbReference type="ARBA" id="ARBA00023043"/>
    </source>
</evidence>
<dbReference type="PANTHER" id="PTHR24166">
    <property type="entry name" value="ROLLING PEBBLES, ISOFORM B"/>
    <property type="match status" value="1"/>
</dbReference>
<dbReference type="Pfam" id="PF12796">
    <property type="entry name" value="Ank_2"/>
    <property type="match status" value="1"/>
</dbReference>
<accession>A0A0D7BC89</accession>
<evidence type="ECO:0000256" key="4">
    <source>
        <dbReference type="SAM" id="MobiDB-lite"/>
    </source>
</evidence>
<dbReference type="InterPro" id="IPR002110">
    <property type="entry name" value="Ankyrin_rpt"/>
</dbReference>
<name>A0A0D7BC89_9AGAR</name>
<dbReference type="AlphaFoldDB" id="A0A0D7BC89"/>
<evidence type="ECO:0000256" key="1">
    <source>
        <dbReference type="ARBA" id="ARBA00022737"/>
    </source>
</evidence>
<keyword evidence="2 3" id="KW-0040">ANK repeat</keyword>
<dbReference type="Proteomes" id="UP000054007">
    <property type="component" value="Unassembled WGS sequence"/>
</dbReference>
<feature type="repeat" description="ANK" evidence="3">
    <location>
        <begin position="1"/>
        <end position="20"/>
    </location>
</feature>
<proteinExistence type="predicted"/>
<dbReference type="EMBL" id="KN880515">
    <property type="protein sequence ID" value="KIY67850.1"/>
    <property type="molecule type" value="Genomic_DNA"/>
</dbReference>
<gene>
    <name evidence="5" type="ORF">CYLTODRAFT_327804</name>
</gene>
<dbReference type="InterPro" id="IPR036770">
    <property type="entry name" value="Ankyrin_rpt-contain_sf"/>
</dbReference>
<dbReference type="PROSITE" id="PS50088">
    <property type="entry name" value="ANK_REPEAT"/>
    <property type="match status" value="3"/>
</dbReference>
<dbReference type="OrthoDB" id="194358at2759"/>
<feature type="region of interest" description="Disordered" evidence="4">
    <location>
        <begin position="68"/>
        <end position="87"/>
    </location>
</feature>
<feature type="repeat" description="ANK" evidence="3">
    <location>
        <begin position="33"/>
        <end position="65"/>
    </location>
</feature>
<dbReference type="STRING" id="1314674.A0A0D7BC89"/>
<dbReference type="Gene3D" id="1.25.40.20">
    <property type="entry name" value="Ankyrin repeat-containing domain"/>
    <property type="match status" value="1"/>
</dbReference>
<evidence type="ECO:0000256" key="3">
    <source>
        <dbReference type="PROSITE-ProRule" id="PRU00023"/>
    </source>
</evidence>
<dbReference type="SUPFAM" id="SSF48403">
    <property type="entry name" value="Ankyrin repeat"/>
    <property type="match status" value="1"/>
</dbReference>
<dbReference type="InterPro" id="IPR050889">
    <property type="entry name" value="Dendritic_Spine_Reg/Scaffold"/>
</dbReference>
<feature type="non-terminal residue" evidence="5">
    <location>
        <position position="87"/>
    </location>
</feature>
<keyword evidence="1" id="KW-0677">Repeat</keyword>
<keyword evidence="6" id="KW-1185">Reference proteome</keyword>